<gene>
    <name evidence="4" type="ORF">BIW11_10390</name>
</gene>
<dbReference type="PANTHER" id="PTHR45632:SF3">
    <property type="entry name" value="KELCH-LIKE PROTEIN 32"/>
    <property type="match status" value="1"/>
</dbReference>
<dbReference type="Pfam" id="PF00651">
    <property type="entry name" value="BTB"/>
    <property type="match status" value="1"/>
</dbReference>
<organism evidence="4 5">
    <name type="scientific">Tropilaelaps mercedesae</name>
    <dbReference type="NCBI Taxonomy" id="418985"/>
    <lineage>
        <taxon>Eukaryota</taxon>
        <taxon>Metazoa</taxon>
        <taxon>Ecdysozoa</taxon>
        <taxon>Arthropoda</taxon>
        <taxon>Chelicerata</taxon>
        <taxon>Arachnida</taxon>
        <taxon>Acari</taxon>
        <taxon>Parasitiformes</taxon>
        <taxon>Mesostigmata</taxon>
        <taxon>Gamasina</taxon>
        <taxon>Dermanyssoidea</taxon>
        <taxon>Laelapidae</taxon>
        <taxon>Tropilaelaps</taxon>
    </lineage>
</organism>
<dbReference type="PANTHER" id="PTHR45632">
    <property type="entry name" value="LD33804P"/>
    <property type="match status" value="1"/>
</dbReference>
<evidence type="ECO:0000256" key="2">
    <source>
        <dbReference type="ARBA" id="ARBA00022737"/>
    </source>
</evidence>
<dbReference type="OrthoDB" id="624345at2759"/>
<dbReference type="SUPFAM" id="SSF54695">
    <property type="entry name" value="POZ domain"/>
    <property type="match status" value="1"/>
</dbReference>
<dbReference type="PROSITE" id="PS50097">
    <property type="entry name" value="BTB"/>
    <property type="match status" value="1"/>
</dbReference>
<evidence type="ECO:0000313" key="4">
    <source>
        <dbReference type="EMBL" id="OQR72426.1"/>
    </source>
</evidence>
<dbReference type="InterPro" id="IPR000210">
    <property type="entry name" value="BTB/POZ_dom"/>
</dbReference>
<dbReference type="SMART" id="SM00875">
    <property type="entry name" value="BACK"/>
    <property type="match status" value="1"/>
</dbReference>
<dbReference type="InterPro" id="IPR011333">
    <property type="entry name" value="SKP1/BTB/POZ_sf"/>
</dbReference>
<dbReference type="InterPro" id="IPR011705">
    <property type="entry name" value="BACK"/>
</dbReference>
<evidence type="ECO:0000259" key="3">
    <source>
        <dbReference type="PROSITE" id="PS50097"/>
    </source>
</evidence>
<keyword evidence="5" id="KW-1185">Reference proteome</keyword>
<dbReference type="STRING" id="418985.A0A1V9XG75"/>
<proteinExistence type="predicted"/>
<evidence type="ECO:0000313" key="5">
    <source>
        <dbReference type="Proteomes" id="UP000192247"/>
    </source>
</evidence>
<sequence>MEQMPQGSSRKFSLEERFKWCSEGERRLIDKALEHAVDEDIELYASDGQLLKCHRCILSAASPYFNAMFKSGMRECRGQVDLHFPGDLLASLLRFLYDGRLEVNDATFEQTFLMYHLFELRSALAFMADLLSDSAEPDNAVELYDMAMNFDIPQLRISVTKLLLAVPILEMQFDKFPLDLLASLLDSDELRVNHEGQVVELVLTWVKADIGARSTHQEALLNFVRLPHLRLVEVDAWREKLAHLDLFNILTDSTDWLADVNKKMLSKRLYSDIHMHGFWAEDSLCEYSFETMRHRKMDQPLWMFDTSQYSIMCSFLGKEPKMELDSCNQDYLSYTSIDVLVVREDWTKRPSFVVGPDLHISFHDTLRRVADLKGGWGSPDYDLAFLKVPLSANGLTSRRSQCKRRSFNFEYFKSRICCATEYEAHDIKVFDLSETSEAINLECSISLEFDIGVTAWVKKDTLYLYLVDRVKDVFDSTDGDEEPPKMHFISGYSITNNFDKTFQHHLELPEAEMGYPKDVRAMIIRDTIYIIYKAVPKYKSPAEEGLYVYRYEEDFQTVVRVDRFDVLRQAKCDRFPTSGAIYERDLITLLPTDMVPCEHTTLLEEFCHRCSLNEELTYDPLRLASLRKYLL</sequence>
<dbReference type="InParanoid" id="A0A1V9XG75"/>
<accession>A0A1V9XG75</accession>
<dbReference type="Gene3D" id="3.30.710.10">
    <property type="entry name" value="Potassium Channel Kv1.1, Chain A"/>
    <property type="match status" value="1"/>
</dbReference>
<keyword evidence="2" id="KW-0677">Repeat</keyword>
<dbReference type="Proteomes" id="UP000192247">
    <property type="component" value="Unassembled WGS sequence"/>
</dbReference>
<dbReference type="CDD" id="cd18186">
    <property type="entry name" value="BTB_POZ_ZBTB_KLHL-like"/>
    <property type="match status" value="1"/>
</dbReference>
<comment type="caution">
    <text evidence="4">The sequence shown here is derived from an EMBL/GenBank/DDBJ whole genome shotgun (WGS) entry which is preliminary data.</text>
</comment>
<dbReference type="EMBL" id="MNPL01011799">
    <property type="protein sequence ID" value="OQR72426.1"/>
    <property type="molecule type" value="Genomic_DNA"/>
</dbReference>
<name>A0A1V9XG75_9ACAR</name>
<dbReference type="Pfam" id="PF07707">
    <property type="entry name" value="BACK"/>
    <property type="match status" value="1"/>
</dbReference>
<dbReference type="AlphaFoldDB" id="A0A1V9XG75"/>
<evidence type="ECO:0000256" key="1">
    <source>
        <dbReference type="ARBA" id="ARBA00022441"/>
    </source>
</evidence>
<dbReference type="Gene3D" id="1.25.40.420">
    <property type="match status" value="1"/>
</dbReference>
<protein>
    <recommendedName>
        <fullName evidence="3">BTB domain-containing protein</fullName>
    </recommendedName>
</protein>
<reference evidence="4 5" key="1">
    <citation type="journal article" date="2017" name="Gigascience">
        <title>Draft genome of the honey bee ectoparasitic mite, Tropilaelaps mercedesae, is shaped by the parasitic life history.</title>
        <authorList>
            <person name="Dong X."/>
            <person name="Armstrong S.D."/>
            <person name="Xia D."/>
            <person name="Makepeace B.L."/>
            <person name="Darby A.C."/>
            <person name="Kadowaki T."/>
        </authorList>
    </citation>
    <scope>NUCLEOTIDE SEQUENCE [LARGE SCALE GENOMIC DNA]</scope>
    <source>
        <strain evidence="4">Wuxi-XJTLU</strain>
    </source>
</reference>
<dbReference type="SMART" id="SM00225">
    <property type="entry name" value="BTB"/>
    <property type="match status" value="1"/>
</dbReference>
<keyword evidence="1" id="KW-0880">Kelch repeat</keyword>
<feature type="domain" description="BTB" evidence="3">
    <location>
        <begin position="39"/>
        <end position="105"/>
    </location>
</feature>